<dbReference type="EMBL" id="JBBLXS010001603">
    <property type="protein sequence ID" value="MEK0189764.1"/>
    <property type="molecule type" value="Genomic_DNA"/>
</dbReference>
<name>A0ABU8YZB4_9CYAN</name>
<feature type="non-terminal residue" evidence="2">
    <location>
        <position position="117"/>
    </location>
</feature>
<proteinExistence type="predicted"/>
<dbReference type="Pfam" id="PF05345">
    <property type="entry name" value="He_PIG"/>
    <property type="match status" value="1"/>
</dbReference>
<dbReference type="Gene3D" id="2.60.40.10">
    <property type="entry name" value="Immunoglobulins"/>
    <property type="match status" value="1"/>
</dbReference>
<evidence type="ECO:0000313" key="3">
    <source>
        <dbReference type="Proteomes" id="UP001384579"/>
    </source>
</evidence>
<gene>
    <name evidence="2" type="ORF">WMG39_33700</name>
</gene>
<dbReference type="SUPFAM" id="SSF117074">
    <property type="entry name" value="Hypothetical protein PA1324"/>
    <property type="match status" value="1"/>
</dbReference>
<feature type="domain" description="Dystroglycan-type cadherin-like" evidence="1">
    <location>
        <begin position="2"/>
        <end position="69"/>
    </location>
</feature>
<comment type="caution">
    <text evidence="2">The sequence shown here is derived from an EMBL/GenBank/DDBJ whole genome shotgun (WGS) entry which is preliminary data.</text>
</comment>
<protein>
    <submittedName>
        <fullName evidence="2">Ig domain-containing protein</fullName>
    </submittedName>
</protein>
<accession>A0ABU8YZB4</accession>
<dbReference type="SMART" id="SM00736">
    <property type="entry name" value="CADG"/>
    <property type="match status" value="1"/>
</dbReference>
<dbReference type="InterPro" id="IPR015919">
    <property type="entry name" value="Cadherin-like_sf"/>
</dbReference>
<keyword evidence="3" id="KW-1185">Reference proteome</keyword>
<dbReference type="InterPro" id="IPR006644">
    <property type="entry name" value="Cadg"/>
</dbReference>
<sequence length="117" mass="12432">PGDTLTYSATLNNSQPLPSWLRFNPTTRTFNGTTPGLQNLAIKLTATDTANASVSDVITLRLSSQGVVIDGYIAGATLFFDANKNGVLDAGEPSTTTDSNGGYKLDIPFETFDKNQN</sequence>
<dbReference type="InterPro" id="IPR013783">
    <property type="entry name" value="Ig-like_fold"/>
</dbReference>
<dbReference type="SUPFAM" id="SSF49313">
    <property type="entry name" value="Cadherin-like"/>
    <property type="match status" value="1"/>
</dbReference>
<organism evidence="2 3">
    <name type="scientific">Microcoleus anatoxicus PTRS2</name>
    <dbReference type="NCBI Taxonomy" id="2705321"/>
    <lineage>
        <taxon>Bacteria</taxon>
        <taxon>Bacillati</taxon>
        <taxon>Cyanobacteriota</taxon>
        <taxon>Cyanophyceae</taxon>
        <taxon>Oscillatoriophycideae</taxon>
        <taxon>Oscillatoriales</taxon>
        <taxon>Microcoleaceae</taxon>
        <taxon>Microcoleus</taxon>
        <taxon>Microcoleus anatoxicus</taxon>
    </lineage>
</organism>
<feature type="non-terminal residue" evidence="2">
    <location>
        <position position="1"/>
    </location>
</feature>
<dbReference type="RefSeq" id="WP_340542856.1">
    <property type="nucleotide sequence ID" value="NZ_JBBLXS010001603.1"/>
</dbReference>
<reference evidence="2 3" key="1">
    <citation type="journal article" date="2020" name="Harmful Algae">
        <title>Molecular and morphological characterization of a novel dihydroanatoxin-a producing Microcoleus species (cyanobacteria) from the Russian River, California, USA.</title>
        <authorList>
            <person name="Conklin K.Y."/>
            <person name="Stancheva R."/>
            <person name="Otten T.G."/>
            <person name="Fadness R."/>
            <person name="Boyer G.L."/>
            <person name="Read B."/>
            <person name="Zhang X."/>
            <person name="Sheath R.G."/>
        </authorList>
    </citation>
    <scope>NUCLEOTIDE SEQUENCE [LARGE SCALE GENOMIC DNA]</scope>
    <source>
        <strain evidence="2 3">PTRS2</strain>
    </source>
</reference>
<evidence type="ECO:0000313" key="2">
    <source>
        <dbReference type="EMBL" id="MEK0189764.1"/>
    </source>
</evidence>
<dbReference type="Proteomes" id="UP001384579">
    <property type="component" value="Unassembled WGS sequence"/>
</dbReference>
<evidence type="ECO:0000259" key="1">
    <source>
        <dbReference type="SMART" id="SM00736"/>
    </source>
</evidence>